<dbReference type="InterPro" id="IPR042529">
    <property type="entry name" value="IF_2B-like_C"/>
</dbReference>
<dbReference type="PANTHER" id="PTHR45859:SF1">
    <property type="entry name" value="TRANSLATION INITIATION FACTOR EIF-2B SUBUNIT BETA"/>
    <property type="match status" value="1"/>
</dbReference>
<evidence type="ECO:0000256" key="2">
    <source>
        <dbReference type="ARBA" id="ARBA00007251"/>
    </source>
</evidence>
<dbReference type="InterPro" id="IPR037171">
    <property type="entry name" value="NagB/RpiA_transferase-like"/>
</dbReference>
<dbReference type="InterPro" id="IPR000649">
    <property type="entry name" value="IF-2B-related"/>
</dbReference>
<sequence>MAPFEHNAFPSGVSGVWYCVIPPSLLRTTHPACGDLPKCTEVIPELQDRVLEAIGEQKAEVEQSQELIAAQGVSKIHNDEVIVTCAMCPLVLAFLTKAATQRKFHVIVAERAP</sequence>
<name>A0AAW0S9S6_SCYPA</name>
<dbReference type="GO" id="GO:0005829">
    <property type="term" value="C:cytosol"/>
    <property type="evidence" value="ECO:0007669"/>
    <property type="project" value="UniProtKB-SubCell"/>
</dbReference>
<evidence type="ECO:0000256" key="7">
    <source>
        <dbReference type="ARBA" id="ARBA00044228"/>
    </source>
</evidence>
<dbReference type="InterPro" id="IPR051855">
    <property type="entry name" value="eIF2B_beta_subunit"/>
</dbReference>
<proteinExistence type="inferred from homology"/>
<gene>
    <name evidence="10" type="ORF">O3P69_013561</name>
</gene>
<comment type="caution">
    <text evidence="10">The sequence shown here is derived from an EMBL/GenBank/DDBJ whole genome shotgun (WGS) entry which is preliminary data.</text>
</comment>
<dbReference type="EMBL" id="JARAKH010006416">
    <property type="protein sequence ID" value="KAK8371709.1"/>
    <property type="molecule type" value="Genomic_DNA"/>
</dbReference>
<evidence type="ECO:0000313" key="11">
    <source>
        <dbReference type="Proteomes" id="UP001487740"/>
    </source>
</evidence>
<comment type="subcellular location">
    <subcellularLocation>
        <location evidence="1">Cytoplasm</location>
        <location evidence="1">Cytosol</location>
    </subcellularLocation>
</comment>
<dbReference type="GO" id="GO:0005085">
    <property type="term" value="F:guanyl-nucleotide exchange factor activity"/>
    <property type="evidence" value="ECO:0007669"/>
    <property type="project" value="TreeGrafter"/>
</dbReference>
<evidence type="ECO:0000256" key="4">
    <source>
        <dbReference type="ARBA" id="ARBA00022540"/>
    </source>
</evidence>
<dbReference type="SUPFAM" id="SSF100950">
    <property type="entry name" value="NagB/RpiA/CoA transferase-like"/>
    <property type="match status" value="1"/>
</dbReference>
<evidence type="ECO:0000256" key="1">
    <source>
        <dbReference type="ARBA" id="ARBA00004514"/>
    </source>
</evidence>
<comment type="subunit">
    <text evidence="8">Component of the translation initiation factor 2B (eIF2B) complex which is a heterodecamer of two sets of five different subunits: alpha, beta, gamma, delta and epsilon. Subunits alpha, beta and delta comprise a regulatory subcomplex and subunits epsilon and gamma comprise a catalytic subcomplex. Within the complex, the hexameric regulatory complex resides at the center, with the two heterodimeric catalytic subcomplexes bound on opposite sides.</text>
</comment>
<evidence type="ECO:0000313" key="10">
    <source>
        <dbReference type="EMBL" id="KAK8371709.1"/>
    </source>
</evidence>
<evidence type="ECO:0000256" key="6">
    <source>
        <dbReference type="ARBA" id="ARBA00044122"/>
    </source>
</evidence>
<dbReference type="AlphaFoldDB" id="A0AAW0S9S6"/>
<dbReference type="GO" id="GO:0005851">
    <property type="term" value="C:eukaryotic translation initiation factor 2B complex"/>
    <property type="evidence" value="ECO:0007669"/>
    <property type="project" value="TreeGrafter"/>
</dbReference>
<dbReference type="GO" id="GO:0003743">
    <property type="term" value="F:translation initiation factor activity"/>
    <property type="evidence" value="ECO:0007669"/>
    <property type="project" value="UniProtKB-KW"/>
</dbReference>
<accession>A0AAW0S9S6</accession>
<keyword evidence="11" id="KW-1185">Reference proteome</keyword>
<keyword evidence="4" id="KW-0396">Initiation factor</keyword>
<reference evidence="10 11" key="1">
    <citation type="submission" date="2023-03" db="EMBL/GenBank/DDBJ databases">
        <title>High-quality genome of Scylla paramamosain provides insights in environmental adaptation.</title>
        <authorList>
            <person name="Zhang L."/>
        </authorList>
    </citation>
    <scope>NUCLEOTIDE SEQUENCE [LARGE SCALE GENOMIC DNA]</scope>
    <source>
        <strain evidence="10">LZ_2023a</strain>
        <tissue evidence="10">Muscle</tissue>
    </source>
</reference>
<evidence type="ECO:0000256" key="8">
    <source>
        <dbReference type="ARBA" id="ARBA00046432"/>
    </source>
</evidence>
<evidence type="ECO:0000256" key="5">
    <source>
        <dbReference type="ARBA" id="ARBA00022917"/>
    </source>
</evidence>
<dbReference type="Proteomes" id="UP001487740">
    <property type="component" value="Unassembled WGS sequence"/>
</dbReference>
<evidence type="ECO:0000256" key="3">
    <source>
        <dbReference type="ARBA" id="ARBA00022490"/>
    </source>
</evidence>
<evidence type="ECO:0000256" key="9">
    <source>
        <dbReference type="RuleBase" id="RU003814"/>
    </source>
</evidence>
<dbReference type="PANTHER" id="PTHR45859">
    <property type="entry name" value="TRANSLATION INITIATION FACTOR EIF-2B SUBUNIT BETA"/>
    <property type="match status" value="1"/>
</dbReference>
<dbReference type="Pfam" id="PF01008">
    <property type="entry name" value="IF-2B"/>
    <property type="match status" value="1"/>
</dbReference>
<organism evidence="10 11">
    <name type="scientific">Scylla paramamosain</name>
    <name type="common">Mud crab</name>
    <dbReference type="NCBI Taxonomy" id="85552"/>
    <lineage>
        <taxon>Eukaryota</taxon>
        <taxon>Metazoa</taxon>
        <taxon>Ecdysozoa</taxon>
        <taxon>Arthropoda</taxon>
        <taxon>Crustacea</taxon>
        <taxon>Multicrustacea</taxon>
        <taxon>Malacostraca</taxon>
        <taxon>Eumalacostraca</taxon>
        <taxon>Eucarida</taxon>
        <taxon>Decapoda</taxon>
        <taxon>Pleocyemata</taxon>
        <taxon>Brachyura</taxon>
        <taxon>Eubrachyura</taxon>
        <taxon>Portunoidea</taxon>
        <taxon>Portunidae</taxon>
        <taxon>Portuninae</taxon>
        <taxon>Scylla</taxon>
    </lineage>
</organism>
<keyword evidence="5" id="KW-0648">Protein biosynthesis</keyword>
<keyword evidence="3" id="KW-0963">Cytoplasm</keyword>
<dbReference type="Gene3D" id="3.40.50.10470">
    <property type="entry name" value="Translation initiation factor eif-2b, domain 2"/>
    <property type="match status" value="1"/>
</dbReference>
<protein>
    <recommendedName>
        <fullName evidence="6">Translation initiation factor eIF2B subunit beta</fullName>
    </recommendedName>
    <alternativeName>
        <fullName evidence="7">eIF2B GDP-GTP exchange factor subunit beta</fullName>
    </alternativeName>
</protein>
<comment type="similarity">
    <text evidence="2 9">Belongs to the eIF-2B alpha/beta/delta subunits family.</text>
</comment>